<keyword evidence="7" id="KW-0788">Thiol protease</keyword>
<evidence type="ECO:0000256" key="8">
    <source>
        <dbReference type="SAM" id="MobiDB-lite"/>
    </source>
</evidence>
<dbReference type="OrthoDB" id="952271at2759"/>
<evidence type="ECO:0000256" key="6">
    <source>
        <dbReference type="ARBA" id="ARBA00022801"/>
    </source>
</evidence>
<evidence type="ECO:0000313" key="11">
    <source>
        <dbReference type="EMBL" id="TGZ76493.1"/>
    </source>
</evidence>
<evidence type="ECO:0000256" key="5">
    <source>
        <dbReference type="ARBA" id="ARBA00022786"/>
    </source>
</evidence>
<dbReference type="InParanoid" id="A0A4S2MI87"/>
<evidence type="ECO:0000259" key="9">
    <source>
        <dbReference type="PROSITE" id="PS50235"/>
    </source>
</evidence>
<dbReference type="InterPro" id="IPR038765">
    <property type="entry name" value="Papain-like_cys_pep_sf"/>
</dbReference>
<feature type="compositionally biased region" description="Low complexity" evidence="8">
    <location>
        <begin position="1345"/>
        <end position="1369"/>
    </location>
</feature>
<accession>A0A4S2MI87</accession>
<feature type="compositionally biased region" description="Acidic residues" evidence="8">
    <location>
        <begin position="54"/>
        <end position="66"/>
    </location>
</feature>
<feature type="domain" description="DUSP" evidence="10">
    <location>
        <begin position="106"/>
        <end position="238"/>
    </location>
</feature>
<dbReference type="PROSITE" id="PS50235">
    <property type="entry name" value="USP_3"/>
    <property type="match status" value="1"/>
</dbReference>
<feature type="region of interest" description="Disordered" evidence="8">
    <location>
        <begin position="1305"/>
        <end position="1415"/>
    </location>
</feature>
<dbReference type="EMBL" id="ML220176">
    <property type="protein sequence ID" value="TGZ76493.1"/>
    <property type="molecule type" value="Genomic_DNA"/>
</dbReference>
<proteinExistence type="inferred from homology"/>
<comment type="catalytic activity">
    <reaction evidence="1">
        <text>Thiol-dependent hydrolysis of ester, thioester, amide, peptide and isopeptide bonds formed by the C-terminal Gly of ubiquitin (a 76-residue protein attached to proteins as an intracellular targeting signal).</text>
        <dbReference type="EC" id="3.4.19.12"/>
    </reaction>
</comment>
<feature type="region of interest" description="Disordered" evidence="8">
    <location>
        <begin position="1"/>
        <end position="106"/>
    </location>
</feature>
<dbReference type="PANTHER" id="PTHR21646">
    <property type="entry name" value="UBIQUITIN CARBOXYL-TERMINAL HYDROLASE"/>
    <property type="match status" value="1"/>
</dbReference>
<keyword evidence="12" id="KW-1185">Reference proteome</keyword>
<comment type="similarity">
    <text evidence="2">Belongs to the peptidase C19 family.</text>
</comment>
<protein>
    <recommendedName>
        <fullName evidence="3">ubiquitinyl hydrolase 1</fullName>
        <ecNumber evidence="3">3.4.19.12</ecNumber>
    </recommendedName>
</protein>
<feature type="compositionally biased region" description="Polar residues" evidence="8">
    <location>
        <begin position="1"/>
        <end position="12"/>
    </location>
</feature>
<dbReference type="Pfam" id="PF00443">
    <property type="entry name" value="UCH"/>
    <property type="match status" value="1"/>
</dbReference>
<feature type="compositionally biased region" description="Acidic residues" evidence="8">
    <location>
        <begin position="1305"/>
        <end position="1317"/>
    </location>
</feature>
<dbReference type="Gene3D" id="3.90.70.10">
    <property type="entry name" value="Cysteine proteinases"/>
    <property type="match status" value="2"/>
</dbReference>
<feature type="region of interest" description="Disordered" evidence="8">
    <location>
        <begin position="425"/>
        <end position="446"/>
    </location>
</feature>
<reference evidence="11 12" key="1">
    <citation type="submission" date="2019-04" db="EMBL/GenBank/DDBJ databases">
        <title>Comparative genomics and transcriptomics to analyze fruiting body development in filamentous ascomycetes.</title>
        <authorList>
            <consortium name="DOE Joint Genome Institute"/>
            <person name="Lutkenhaus R."/>
            <person name="Traeger S."/>
            <person name="Breuer J."/>
            <person name="Kuo A."/>
            <person name="Lipzen A."/>
            <person name="Pangilinan J."/>
            <person name="Dilworth D."/>
            <person name="Sandor L."/>
            <person name="Poggeler S."/>
            <person name="Barry K."/>
            <person name="Grigoriev I.V."/>
            <person name="Nowrousian M."/>
        </authorList>
    </citation>
    <scope>NUCLEOTIDE SEQUENCE [LARGE SCALE GENOMIC DNA]</scope>
    <source>
        <strain evidence="11 12">CBS 389.68</strain>
    </source>
</reference>
<keyword evidence="4" id="KW-0645">Protease</keyword>
<feature type="compositionally biased region" description="Pro residues" evidence="8">
    <location>
        <begin position="1041"/>
        <end position="1061"/>
    </location>
</feature>
<evidence type="ECO:0000256" key="2">
    <source>
        <dbReference type="ARBA" id="ARBA00009085"/>
    </source>
</evidence>
<name>A0A4S2MI87_9PEZI</name>
<dbReference type="InterPro" id="IPR018200">
    <property type="entry name" value="USP_CS"/>
</dbReference>
<feature type="compositionally biased region" description="Acidic residues" evidence="8">
    <location>
        <begin position="1404"/>
        <end position="1413"/>
    </location>
</feature>
<dbReference type="PANTHER" id="PTHR21646:SF24">
    <property type="entry name" value="UBIQUITIN CARBOXYL-TERMINAL HYDROLASE"/>
    <property type="match status" value="1"/>
</dbReference>
<keyword evidence="6" id="KW-0378">Hydrolase</keyword>
<feature type="compositionally biased region" description="Acidic residues" evidence="8">
    <location>
        <begin position="1478"/>
        <end position="1491"/>
    </location>
</feature>
<dbReference type="SUPFAM" id="SSF54001">
    <property type="entry name" value="Cysteine proteinases"/>
    <property type="match status" value="1"/>
</dbReference>
<feature type="compositionally biased region" description="Low complexity" evidence="8">
    <location>
        <begin position="94"/>
        <end position="106"/>
    </location>
</feature>
<dbReference type="InterPro" id="IPR035927">
    <property type="entry name" value="DUSP-like_sf"/>
</dbReference>
<dbReference type="InterPro" id="IPR028889">
    <property type="entry name" value="USP"/>
</dbReference>
<dbReference type="InterPro" id="IPR050185">
    <property type="entry name" value="Ub_carboxyl-term_hydrolase"/>
</dbReference>
<gene>
    <name evidence="11" type="ORF">EX30DRAFT_375440</name>
</gene>
<dbReference type="InterPro" id="IPR001394">
    <property type="entry name" value="Peptidase_C19_UCH"/>
</dbReference>
<feature type="region of interest" description="Disordered" evidence="8">
    <location>
        <begin position="954"/>
        <end position="1064"/>
    </location>
</feature>
<dbReference type="FunCoup" id="A0A4S2MI87">
    <property type="interactions" value="840"/>
</dbReference>
<feature type="region of interest" description="Disordered" evidence="8">
    <location>
        <begin position="757"/>
        <end position="784"/>
    </location>
</feature>
<dbReference type="PROSITE" id="PS00973">
    <property type="entry name" value="USP_2"/>
    <property type="match status" value="1"/>
</dbReference>
<dbReference type="Gene3D" id="3.30.2230.10">
    <property type="entry name" value="DUSP-like"/>
    <property type="match status" value="1"/>
</dbReference>
<sequence length="1517" mass="166837">MTDQQEQTQQSDGPPFLGPKNPISKKPPSRSQSPAKRLKSEDPPTTTTHNPVGGDDDGDAVMEDADQPGRSRLASVEMVDADEVDSGTATNGQTSTAPSTTDTAPPTVEIQVQSIALDKACPLEDGKDYYIISGSWLKRFMAQLPEHAKEVSKEELERPLGPIDNSGIVDTAQLEEIERRRSNDSQSTVSNDLMDDYVPLKQAQLGEDFEILSAKAWNDLVAWYGLSKDSPVIRRKAVNIAEDVGSENIQVELYPPTFIVYRLRDPSIQVTRESLDTEKKQKPKKLVSPRSEGFQRFLKKIKTVAGVEATRKVRIWKVNSDLTNETEKSSKKKAGTFKQMVLDLQPFLEFPQNDMELVDIKDQTNDPNYNGKGLKIGMAGLGTGGAIIIEEQSSDGGWISEAPVNRATKFGEVVTVLKHGFNSSKLAQKKKQEKEAKAPASGESSVGKSLIARGSSIFMRGRDKREGKPLGTCGLSNLGNTCYMNSALQCLRAVEELSKYFLLDEHKKELNPSNPLSHNGKVAMAYAGLLHNIFSPNASSSFAPRDFKNTIGRFGPSFLGYQQQDSQEFLAFLLDGLHEDLNRIVKKPYIERPDSTDDMVGDQEKIAKLAETHWNIYKKRNDSAVADLFAGLYKSTLVCPDCGKVSITFDPFMDLTLPLPIESLWSHQVIFYPLYGGKHTTPVYVPVEMAKHTSMASLKEFVGKKFGVDPKKIMGSESYKNRFFKHYDDGKSVSEEITSQTDLAVFYELDHIPTNWPGPKKKATPSYQSSYYNRSSEDRIDDTNQDPAQTEKMLVPVFHQRRTQAFGLPMFIVLTREEQNSYEAILRKIFNQVQILTTRDMTEALPEAEIELDDDDEASVENISKPKINLEKPDNEKDGFVDVSMQDAESVTDAEEAKEAEAAPKQQAPVREKKVTPQVVSQLFEVSVVPSNGERIQKGFNHLTGAAPLAARLNRSRSPSPIPQKHGSGVSLAARGSGMRTPDQSDVSDNDDILEPEEPGMQDASDDDLEPSYATQNTIPPFTSIKPSGFYGTANGSSPAAPRPSPSPRNLSPAPPPPTTSPKPLLRLGEAILLDWTDTGYDALFGGSVHDTTDFRGIGTWEPTHIPVLEDETLNLARRRREERRARGIHLEDCLDEFAKEEVLSADDPWFCPKCKEHRRATKKFELWKCPDILVVHLKRFSASRSFRDKIDVMIECPIEGLDLAKRVGVTEGKGMVYDLIAVDNHYGGLGGGHYTASVRNWYNGKWYYCDDSSVRETSTTSVVTPAAYLLFYRRRSDQNLGGKAYTSLLAASDAKARLLSAEGVDDDADADADTEQEPLGGSESNSPSDSDDDDNEEGGMNILSPAARTFGSSSSSSGGATGYGARSTPTSLYHQAPVGNATLWGASMPVRTEDGGDVQVGEQDADGEELPSYEESFSTVKLNSEASPATAGAAGSIVKLNGAGDARDGDVEMVDAAGMKKRDEVVVGRDRKREGVVDEGDDREDNDEEMGGVMVLNVAPLEKEEEEDREAVEVRV</sequence>
<dbReference type="STRING" id="341454.A0A4S2MI87"/>
<dbReference type="GO" id="GO:0006508">
    <property type="term" value="P:proteolysis"/>
    <property type="evidence" value="ECO:0007669"/>
    <property type="project" value="UniProtKB-KW"/>
</dbReference>
<evidence type="ECO:0000313" key="12">
    <source>
        <dbReference type="Proteomes" id="UP000298138"/>
    </source>
</evidence>
<dbReference type="SMART" id="SM00695">
    <property type="entry name" value="DUSP"/>
    <property type="match status" value="1"/>
</dbReference>
<evidence type="ECO:0000256" key="7">
    <source>
        <dbReference type="ARBA" id="ARBA00022807"/>
    </source>
</evidence>
<organism evidence="11 12">
    <name type="scientific">Ascodesmis nigricans</name>
    <dbReference type="NCBI Taxonomy" id="341454"/>
    <lineage>
        <taxon>Eukaryota</taxon>
        <taxon>Fungi</taxon>
        <taxon>Dikarya</taxon>
        <taxon>Ascomycota</taxon>
        <taxon>Pezizomycotina</taxon>
        <taxon>Pezizomycetes</taxon>
        <taxon>Pezizales</taxon>
        <taxon>Ascodesmidaceae</taxon>
        <taxon>Ascodesmis</taxon>
    </lineage>
</organism>
<evidence type="ECO:0000256" key="3">
    <source>
        <dbReference type="ARBA" id="ARBA00012759"/>
    </source>
</evidence>
<dbReference type="GO" id="GO:0016579">
    <property type="term" value="P:protein deubiquitination"/>
    <property type="evidence" value="ECO:0007669"/>
    <property type="project" value="InterPro"/>
</dbReference>
<dbReference type="EC" id="3.4.19.12" evidence="3"/>
<keyword evidence="5" id="KW-0833">Ubl conjugation pathway</keyword>
<dbReference type="Pfam" id="PF06337">
    <property type="entry name" value="DUSP"/>
    <property type="match status" value="1"/>
</dbReference>
<dbReference type="CDD" id="cd02674">
    <property type="entry name" value="Peptidase_C19R"/>
    <property type="match status" value="1"/>
</dbReference>
<dbReference type="Proteomes" id="UP000298138">
    <property type="component" value="Unassembled WGS sequence"/>
</dbReference>
<evidence type="ECO:0000256" key="1">
    <source>
        <dbReference type="ARBA" id="ARBA00000707"/>
    </source>
</evidence>
<evidence type="ECO:0000256" key="4">
    <source>
        <dbReference type="ARBA" id="ARBA00022670"/>
    </source>
</evidence>
<feature type="region of interest" description="Disordered" evidence="8">
    <location>
        <begin position="1472"/>
        <end position="1493"/>
    </location>
</feature>
<dbReference type="InterPro" id="IPR006615">
    <property type="entry name" value="Pept_C19_DUSP"/>
</dbReference>
<feature type="compositionally biased region" description="Polar residues" evidence="8">
    <location>
        <begin position="765"/>
        <end position="774"/>
    </location>
</feature>
<feature type="domain" description="USP" evidence="9">
    <location>
        <begin position="473"/>
        <end position="1276"/>
    </location>
</feature>
<feature type="compositionally biased region" description="Acidic residues" evidence="8">
    <location>
        <begin position="986"/>
        <end position="1010"/>
    </location>
</feature>
<dbReference type="GO" id="GO:0004843">
    <property type="term" value="F:cysteine-type deubiquitinase activity"/>
    <property type="evidence" value="ECO:0007669"/>
    <property type="project" value="UniProtKB-EC"/>
</dbReference>
<dbReference type="PROSITE" id="PS00972">
    <property type="entry name" value="USP_1"/>
    <property type="match status" value="1"/>
</dbReference>
<evidence type="ECO:0000259" key="10">
    <source>
        <dbReference type="PROSITE" id="PS51283"/>
    </source>
</evidence>
<dbReference type="SUPFAM" id="SSF143791">
    <property type="entry name" value="DUSP-like"/>
    <property type="match status" value="1"/>
</dbReference>
<dbReference type="PROSITE" id="PS51283">
    <property type="entry name" value="DUSP"/>
    <property type="match status" value="1"/>
</dbReference>